<comment type="caution">
    <text evidence="2">The sequence shown here is derived from an EMBL/GenBank/DDBJ whole genome shotgun (WGS) entry which is preliminary data.</text>
</comment>
<protein>
    <submittedName>
        <fullName evidence="2">Uncharacterized protein</fullName>
    </submittedName>
</protein>
<feature type="region of interest" description="Disordered" evidence="1">
    <location>
        <begin position="22"/>
        <end position="77"/>
    </location>
</feature>
<accession>A0A2A5QR91</accession>
<evidence type="ECO:0000256" key="1">
    <source>
        <dbReference type="SAM" id="MobiDB-lite"/>
    </source>
</evidence>
<evidence type="ECO:0000313" key="3">
    <source>
        <dbReference type="Proteomes" id="UP000219689"/>
    </source>
</evidence>
<sequence length="77" mass="8562">MWQPRRLRRRASVDVALDDPVSKRLGVDSPSMADDDADGAIEHEAEREAEIEDELERIDRDPDEVDTGDDDLVGGTA</sequence>
<evidence type="ECO:0000313" key="2">
    <source>
        <dbReference type="EMBL" id="PCR89273.1"/>
    </source>
</evidence>
<feature type="compositionally biased region" description="Acidic residues" evidence="1">
    <location>
        <begin position="49"/>
        <end position="77"/>
    </location>
</feature>
<dbReference type="EMBL" id="NXNI01000001">
    <property type="protein sequence ID" value="PCR89273.1"/>
    <property type="molecule type" value="Genomic_DNA"/>
</dbReference>
<reference evidence="2 3" key="1">
    <citation type="submission" date="2017-09" db="EMBL/GenBank/DDBJ databases">
        <title>Genome sequences of Natrinema ejinorence JCM 13890T.</title>
        <authorList>
            <person name="Roh S.W."/>
            <person name="Kim Y.B."/>
            <person name="Kim J.Y."/>
        </authorList>
    </citation>
    <scope>NUCLEOTIDE SEQUENCE [LARGE SCALE GENOMIC DNA]</scope>
    <source>
        <strain evidence="2 3">JCM 13890</strain>
    </source>
</reference>
<dbReference type="AlphaFoldDB" id="A0A2A5QR91"/>
<organism evidence="2 3">
    <name type="scientific">Natrinema ejinorense</name>
    <dbReference type="NCBI Taxonomy" id="373386"/>
    <lineage>
        <taxon>Archaea</taxon>
        <taxon>Methanobacteriati</taxon>
        <taxon>Methanobacteriota</taxon>
        <taxon>Stenosarchaea group</taxon>
        <taxon>Halobacteria</taxon>
        <taxon>Halobacteriales</taxon>
        <taxon>Natrialbaceae</taxon>
        <taxon>Natrinema</taxon>
    </lineage>
</organism>
<keyword evidence="3" id="KW-1185">Reference proteome</keyword>
<dbReference type="Proteomes" id="UP000219689">
    <property type="component" value="Unassembled WGS sequence"/>
</dbReference>
<gene>
    <name evidence="2" type="ORF">CP557_01180</name>
</gene>
<proteinExistence type="predicted"/>
<name>A0A2A5QR91_9EURY</name>